<keyword evidence="2" id="KW-1185">Reference proteome</keyword>
<protein>
    <submittedName>
        <fullName evidence="1">Sporulation protein YunB</fullName>
    </submittedName>
</protein>
<dbReference type="InterPro" id="IPR014197">
    <property type="entry name" value="Sporulation_prot_YunB"/>
</dbReference>
<dbReference type="Proteomes" id="UP000809829">
    <property type="component" value="Unassembled WGS sequence"/>
</dbReference>
<accession>A0ABS2QYL9</accession>
<evidence type="ECO:0000313" key="2">
    <source>
        <dbReference type="Proteomes" id="UP000809829"/>
    </source>
</evidence>
<dbReference type="NCBIfam" id="TIGR02832">
    <property type="entry name" value="spo_yunB"/>
    <property type="match status" value="1"/>
</dbReference>
<reference evidence="1 2" key="1">
    <citation type="submission" date="2021-01" db="EMBL/GenBank/DDBJ databases">
        <title>Genomic Encyclopedia of Type Strains, Phase IV (KMG-IV): sequencing the most valuable type-strain genomes for metagenomic binning, comparative biology and taxonomic classification.</title>
        <authorList>
            <person name="Goeker M."/>
        </authorList>
    </citation>
    <scope>NUCLEOTIDE SEQUENCE [LARGE SCALE GENOMIC DNA]</scope>
    <source>
        <strain evidence="1 2">DSM 104297</strain>
    </source>
</reference>
<dbReference type="RefSeq" id="WP_205188589.1">
    <property type="nucleotide sequence ID" value="NZ_JAFBFC010000007.1"/>
</dbReference>
<name>A0ABS2QYL9_9BACI</name>
<dbReference type="Pfam" id="PF09560">
    <property type="entry name" value="Spore_YunB"/>
    <property type="match status" value="1"/>
</dbReference>
<dbReference type="EMBL" id="JAFBFC010000007">
    <property type="protein sequence ID" value="MBM7704589.1"/>
    <property type="molecule type" value="Genomic_DNA"/>
</dbReference>
<gene>
    <name evidence="1" type="ORF">JOC83_003446</name>
</gene>
<dbReference type="PIRSF" id="PIRSF021383">
    <property type="entry name" value="YunB"/>
    <property type="match status" value="1"/>
</dbReference>
<evidence type="ECO:0000313" key="1">
    <source>
        <dbReference type="EMBL" id="MBM7704589.1"/>
    </source>
</evidence>
<organism evidence="1 2">
    <name type="scientific">Priestia iocasae</name>
    <dbReference type="NCBI Taxonomy" id="2291674"/>
    <lineage>
        <taxon>Bacteria</taxon>
        <taxon>Bacillati</taxon>
        <taxon>Bacillota</taxon>
        <taxon>Bacilli</taxon>
        <taxon>Bacillales</taxon>
        <taxon>Bacillaceae</taxon>
        <taxon>Priestia</taxon>
    </lineage>
</organism>
<comment type="caution">
    <text evidence="1">The sequence shown here is derived from an EMBL/GenBank/DDBJ whole genome shotgun (WGS) entry which is preliminary data.</text>
</comment>
<sequence>MPKRRRRLFRKGPLPFRYVFLLTFVFFIFSTASGLWFINKGIEPTLMNYAEAQTKRIATLVINKAVNKQITEDLDVNELVNIETDANGKVTSMSINAPMVSRALAQTTNLVQANLRAVEKGEVDTLDLPMDVEIETDETLREKGIIYQVPLGQATNNALLGNLGPLVPVKFHAIGYVNSDVKELIEEYGINNVVYKVVIHVEVNVQVIIPFSTRMTTVTTDIPIVMQAIQGEVPDFYNRGANSSPSIQLPKKSN</sequence>
<proteinExistence type="predicted"/>